<proteinExistence type="predicted"/>
<dbReference type="InterPro" id="IPR023346">
    <property type="entry name" value="Lysozyme-like_dom_sf"/>
</dbReference>
<dbReference type="Gene3D" id="3.30.1380.10">
    <property type="match status" value="1"/>
</dbReference>
<dbReference type="Gene3D" id="2.30.30.40">
    <property type="entry name" value="SH3 Domains"/>
    <property type="match status" value="1"/>
</dbReference>
<gene>
    <name evidence="4" type="ORF">GCM10008174_33970</name>
</gene>
<dbReference type="AlphaFoldDB" id="A0A9W6N8R6"/>
<dbReference type="InterPro" id="IPR039561">
    <property type="entry name" value="Peptidase_M15C"/>
</dbReference>
<dbReference type="PANTHER" id="PTHR34408">
    <property type="entry name" value="FAMILY PROTEIN, PUTATIVE-RELATED"/>
    <property type="match status" value="1"/>
</dbReference>
<evidence type="ECO:0000256" key="1">
    <source>
        <dbReference type="SAM" id="MobiDB-lite"/>
    </source>
</evidence>
<dbReference type="SUPFAM" id="SSF55166">
    <property type="entry name" value="Hedgehog/DD-peptidase"/>
    <property type="match status" value="1"/>
</dbReference>
<reference evidence="4" key="1">
    <citation type="journal article" date="2014" name="Int. J. Syst. Evol. Microbiol.">
        <title>Complete genome sequence of Corynebacterium casei LMG S-19264T (=DSM 44701T), isolated from a smear-ripened cheese.</title>
        <authorList>
            <consortium name="US DOE Joint Genome Institute (JGI-PGF)"/>
            <person name="Walter F."/>
            <person name="Albersmeier A."/>
            <person name="Kalinowski J."/>
            <person name="Ruckert C."/>
        </authorList>
    </citation>
    <scope>NUCLEOTIDE SEQUENCE</scope>
    <source>
        <strain evidence="4">VKM B-2748</strain>
    </source>
</reference>
<dbReference type="Pfam" id="PF13539">
    <property type="entry name" value="Peptidase_M15_4"/>
    <property type="match status" value="1"/>
</dbReference>
<feature type="region of interest" description="Disordered" evidence="1">
    <location>
        <begin position="369"/>
        <end position="390"/>
    </location>
</feature>
<evidence type="ECO:0000259" key="2">
    <source>
        <dbReference type="Pfam" id="PF08239"/>
    </source>
</evidence>
<evidence type="ECO:0000313" key="5">
    <source>
        <dbReference type="Proteomes" id="UP001143309"/>
    </source>
</evidence>
<dbReference type="InterPro" id="IPR003646">
    <property type="entry name" value="SH3-like_bac-type"/>
</dbReference>
<dbReference type="Proteomes" id="UP001143309">
    <property type="component" value="Unassembled WGS sequence"/>
</dbReference>
<dbReference type="InterPro" id="IPR052354">
    <property type="entry name" value="Cell_Wall_Dynamics_Protein"/>
</dbReference>
<sequence length="489" mass="52139">MATTAELRRLWADYECKPEKMVVVRFGPDSIRVAPPTGEAWQALAAVLKRYGYLIREDDTDSYNCRAIKDGSGRSLHAFGIALDVNWRTNPYRDHAGKRAARYSSKATQSERAEDVRLGSADTDMTAAMIDDVNAITTTAGKRVFEWGGSWNSLKDAMHFQIALSPDDLAAGIDPASVAGGAEPDDDGVDDLTGLVEAEPETPGVGVAPRGDLFRVIARSGLNLRGGPATTFEILKNLPLGTEVFVAGRQGDWAKIDLQGDGLVDGFAASGFLTPAASAPPAPQPLLATPMVPSGAGDITGRVTPDHVRKMFPPSVAGAIAANLGFVLSGLRARGVADRPMVMMALATIRAETEGFVPIPEGRSRFNTASVPFDKYEPGTGPGRRLGNTRAGDGARFKGRGYVQLTGRDNYGRIGEQLGVPLLTDPDRACEPELAGLILAQFLRNEQQAIRTALARNDLKLARKLVNGGSHGFERFKDAYVKGLAALPA</sequence>
<protein>
    <submittedName>
        <fullName evidence="4">Uncharacterized protein</fullName>
    </submittedName>
</protein>
<name>A0A9W6N8R6_9HYPH</name>
<dbReference type="PANTHER" id="PTHR34408:SF1">
    <property type="entry name" value="GLYCOSYL HYDROLASE FAMILY 19 DOMAIN-CONTAINING PROTEIN HI_1415"/>
    <property type="match status" value="1"/>
</dbReference>
<accession>A0A9W6N8R6</accession>
<organism evidence="4 5">
    <name type="scientific">Methylopila turkensis</name>
    <dbReference type="NCBI Taxonomy" id="1437816"/>
    <lineage>
        <taxon>Bacteria</taxon>
        <taxon>Pseudomonadati</taxon>
        <taxon>Pseudomonadota</taxon>
        <taxon>Alphaproteobacteria</taxon>
        <taxon>Hyphomicrobiales</taxon>
        <taxon>Methylopilaceae</taxon>
        <taxon>Methylopila</taxon>
    </lineage>
</organism>
<feature type="domain" description="Peptidase M15C" evidence="3">
    <location>
        <begin position="72"/>
        <end position="162"/>
    </location>
</feature>
<dbReference type="InterPro" id="IPR009045">
    <property type="entry name" value="Zn_M74/Hedgehog-like"/>
</dbReference>
<dbReference type="Pfam" id="PF08239">
    <property type="entry name" value="SH3_3"/>
    <property type="match status" value="1"/>
</dbReference>
<dbReference type="SUPFAM" id="SSF53955">
    <property type="entry name" value="Lysozyme-like"/>
    <property type="match status" value="1"/>
</dbReference>
<keyword evidence="5" id="KW-1185">Reference proteome</keyword>
<dbReference type="GO" id="GO:0008233">
    <property type="term" value="F:peptidase activity"/>
    <property type="evidence" value="ECO:0007669"/>
    <property type="project" value="InterPro"/>
</dbReference>
<dbReference type="RefSeq" id="WP_271202137.1">
    <property type="nucleotide sequence ID" value="NZ_BSFL01000005.1"/>
</dbReference>
<dbReference type="EMBL" id="BSFL01000005">
    <property type="protein sequence ID" value="GLK81656.1"/>
    <property type="molecule type" value="Genomic_DNA"/>
</dbReference>
<feature type="domain" description="SH3b" evidence="2">
    <location>
        <begin position="220"/>
        <end position="273"/>
    </location>
</feature>
<evidence type="ECO:0000313" key="4">
    <source>
        <dbReference type="EMBL" id="GLK81656.1"/>
    </source>
</evidence>
<dbReference type="Gene3D" id="1.10.530.10">
    <property type="match status" value="1"/>
</dbReference>
<reference evidence="4" key="2">
    <citation type="submission" date="2023-01" db="EMBL/GenBank/DDBJ databases">
        <authorList>
            <person name="Sun Q."/>
            <person name="Evtushenko L."/>
        </authorList>
    </citation>
    <scope>NUCLEOTIDE SEQUENCE</scope>
    <source>
        <strain evidence="4">VKM B-2748</strain>
    </source>
</reference>
<comment type="caution">
    <text evidence="4">The sequence shown here is derived from an EMBL/GenBank/DDBJ whole genome shotgun (WGS) entry which is preliminary data.</text>
</comment>
<evidence type="ECO:0000259" key="3">
    <source>
        <dbReference type="Pfam" id="PF13539"/>
    </source>
</evidence>